<name>A0A3S5AZ50_9PLAT</name>
<evidence type="ECO:0000313" key="2">
    <source>
        <dbReference type="Proteomes" id="UP000784294"/>
    </source>
</evidence>
<keyword evidence="2" id="KW-1185">Reference proteome</keyword>
<proteinExistence type="predicted"/>
<reference evidence="1" key="1">
    <citation type="submission" date="2018-11" db="EMBL/GenBank/DDBJ databases">
        <authorList>
            <consortium name="Pathogen Informatics"/>
        </authorList>
    </citation>
    <scope>NUCLEOTIDE SEQUENCE</scope>
</reference>
<dbReference type="Gene3D" id="3.40.50.10300">
    <property type="entry name" value="CoaB-like"/>
    <property type="match status" value="1"/>
</dbReference>
<dbReference type="OrthoDB" id="70224at2759"/>
<dbReference type="AlphaFoldDB" id="A0A3S5AZ50"/>
<evidence type="ECO:0008006" key="3">
    <source>
        <dbReference type="Google" id="ProtNLM"/>
    </source>
</evidence>
<sequence>MTGGRTNEADFKMDEWLADLENSDKKRRHIEQPLVDKVVAFLARALVSPTARQLEPNRPGAGRIVLITSGGTTAALEAHTVRFIDNFRCHFSPLLEDTDRRIIFYRINCTEHRKILKRWE</sequence>
<dbReference type="InterPro" id="IPR035929">
    <property type="entry name" value="CoaB-like_sf"/>
</dbReference>
<comment type="caution">
    <text evidence="1">The sequence shown here is derived from an EMBL/GenBank/DDBJ whole genome shotgun (WGS) entry which is preliminary data.</text>
</comment>
<dbReference type="EMBL" id="CAAALY010250854">
    <property type="protein sequence ID" value="VEL35867.1"/>
    <property type="molecule type" value="Genomic_DNA"/>
</dbReference>
<dbReference type="SUPFAM" id="SSF102645">
    <property type="entry name" value="CoaB-like"/>
    <property type="match status" value="1"/>
</dbReference>
<dbReference type="Proteomes" id="UP000784294">
    <property type="component" value="Unassembled WGS sequence"/>
</dbReference>
<organism evidence="1 2">
    <name type="scientific">Protopolystoma xenopodis</name>
    <dbReference type="NCBI Taxonomy" id="117903"/>
    <lineage>
        <taxon>Eukaryota</taxon>
        <taxon>Metazoa</taxon>
        <taxon>Spiralia</taxon>
        <taxon>Lophotrochozoa</taxon>
        <taxon>Platyhelminthes</taxon>
        <taxon>Monogenea</taxon>
        <taxon>Polyopisthocotylea</taxon>
        <taxon>Polystomatidea</taxon>
        <taxon>Polystomatidae</taxon>
        <taxon>Protopolystoma</taxon>
    </lineage>
</organism>
<protein>
    <recommendedName>
        <fullName evidence="3">DNA/pantothenate metabolism flavoprotein C-terminal domain-containing protein</fullName>
    </recommendedName>
</protein>
<accession>A0A3S5AZ50</accession>
<gene>
    <name evidence="1" type="ORF">PXEA_LOCUS29307</name>
</gene>
<evidence type="ECO:0000313" key="1">
    <source>
        <dbReference type="EMBL" id="VEL35867.1"/>
    </source>
</evidence>